<dbReference type="AlphaFoldDB" id="A0A238Z9U7"/>
<dbReference type="InterPro" id="IPR010290">
    <property type="entry name" value="TM_effector"/>
</dbReference>
<protein>
    <submittedName>
        <fullName evidence="8">Transmembrane secretion effector</fullName>
    </submittedName>
</protein>
<evidence type="ECO:0000256" key="2">
    <source>
        <dbReference type="ARBA" id="ARBA00022448"/>
    </source>
</evidence>
<evidence type="ECO:0000256" key="7">
    <source>
        <dbReference type="SAM" id="Phobius"/>
    </source>
</evidence>
<dbReference type="InterPro" id="IPR036259">
    <property type="entry name" value="MFS_trans_sf"/>
</dbReference>
<gene>
    <name evidence="8" type="ORF">SAMN06265360_12038</name>
</gene>
<feature type="transmembrane region" description="Helical" evidence="7">
    <location>
        <begin position="159"/>
        <end position="179"/>
    </location>
</feature>
<keyword evidence="9" id="KW-1185">Reference proteome</keyword>
<feature type="transmembrane region" description="Helical" evidence="7">
    <location>
        <begin position="63"/>
        <end position="83"/>
    </location>
</feature>
<dbReference type="Pfam" id="PF05977">
    <property type="entry name" value="MFS_3"/>
    <property type="match status" value="1"/>
</dbReference>
<evidence type="ECO:0000256" key="5">
    <source>
        <dbReference type="ARBA" id="ARBA00022989"/>
    </source>
</evidence>
<feature type="transmembrane region" description="Helical" evidence="7">
    <location>
        <begin position="118"/>
        <end position="138"/>
    </location>
</feature>
<feature type="transmembrane region" description="Helical" evidence="7">
    <location>
        <begin position="320"/>
        <end position="344"/>
    </location>
</feature>
<dbReference type="SUPFAM" id="SSF103473">
    <property type="entry name" value="MFS general substrate transporter"/>
    <property type="match status" value="1"/>
</dbReference>
<evidence type="ECO:0000256" key="3">
    <source>
        <dbReference type="ARBA" id="ARBA00022475"/>
    </source>
</evidence>
<proteinExistence type="predicted"/>
<keyword evidence="2" id="KW-0813">Transport</keyword>
<comment type="subcellular location">
    <subcellularLocation>
        <location evidence="1">Cell membrane</location>
        <topology evidence="1">Multi-pass membrane protein</topology>
    </subcellularLocation>
</comment>
<dbReference type="Gene3D" id="1.20.1250.20">
    <property type="entry name" value="MFS general substrate transporter like domains"/>
    <property type="match status" value="1"/>
</dbReference>
<dbReference type="PANTHER" id="PTHR23513:SF11">
    <property type="entry name" value="STAPHYLOFERRIN A TRANSPORTER"/>
    <property type="match status" value="1"/>
</dbReference>
<evidence type="ECO:0000256" key="4">
    <source>
        <dbReference type="ARBA" id="ARBA00022692"/>
    </source>
</evidence>
<sequence>MPARRNTTSAAWAQPAARRPRFADVLVVREFRALWGTEAVSLAGDQLAKVALAIMVFGRTQSALWAALVYAMTFLPALAGGLGLSQLADRYPRRAVLSSCLLAQALLVATMTVPGLPLTLLCVLVFCVGLFGAPANAAHHAITREVFGSDELYLRSQDLRGVTTNTMMLLGLAGGGLLVTAIGPYWALALDALTFAVAAGIVRARVRWRPHAGRRSDGWFDGIRLVFGDPRLRALVWLSWLVGFAAVPLGLAAPLAAELSTAEHTVGWILAADPLGFVLGAFLLSRLASPAVRMRAVPVLAVASLAVLLCFAFEPNLPVTLVLLAAGGATGAYLVTVNATFLTLVPNEHRGSAGGAYRTGLRVAQGLGVALAGALAELLGSATHTVALAGMLGTALAVLSALRWHRVRGDVTMDGR</sequence>
<dbReference type="PANTHER" id="PTHR23513">
    <property type="entry name" value="INTEGRAL MEMBRANE EFFLUX PROTEIN-RELATED"/>
    <property type="match status" value="1"/>
</dbReference>
<feature type="transmembrane region" description="Helical" evidence="7">
    <location>
        <begin position="234"/>
        <end position="253"/>
    </location>
</feature>
<keyword evidence="3" id="KW-1003">Cell membrane</keyword>
<dbReference type="Proteomes" id="UP000198348">
    <property type="component" value="Unassembled WGS sequence"/>
</dbReference>
<dbReference type="EMBL" id="FZNW01000020">
    <property type="protein sequence ID" value="SNR80305.1"/>
    <property type="molecule type" value="Genomic_DNA"/>
</dbReference>
<reference evidence="8 9" key="1">
    <citation type="submission" date="2017-06" db="EMBL/GenBank/DDBJ databases">
        <authorList>
            <person name="Kim H.J."/>
            <person name="Triplett B.A."/>
        </authorList>
    </citation>
    <scope>NUCLEOTIDE SEQUENCE [LARGE SCALE GENOMIC DNA]</scope>
    <source>
        <strain evidence="8 9">DSM 45207</strain>
    </source>
</reference>
<feature type="transmembrane region" description="Helical" evidence="7">
    <location>
        <begin position="265"/>
        <end position="284"/>
    </location>
</feature>
<evidence type="ECO:0000313" key="8">
    <source>
        <dbReference type="EMBL" id="SNR80305.1"/>
    </source>
</evidence>
<feature type="transmembrane region" description="Helical" evidence="7">
    <location>
        <begin position="185"/>
        <end position="206"/>
    </location>
</feature>
<organism evidence="8 9">
    <name type="scientific">Haloechinothrix alba</name>
    <dbReference type="NCBI Taxonomy" id="664784"/>
    <lineage>
        <taxon>Bacteria</taxon>
        <taxon>Bacillati</taxon>
        <taxon>Actinomycetota</taxon>
        <taxon>Actinomycetes</taxon>
        <taxon>Pseudonocardiales</taxon>
        <taxon>Pseudonocardiaceae</taxon>
        <taxon>Haloechinothrix</taxon>
    </lineage>
</organism>
<name>A0A238Z9U7_9PSEU</name>
<evidence type="ECO:0000313" key="9">
    <source>
        <dbReference type="Proteomes" id="UP000198348"/>
    </source>
</evidence>
<feature type="transmembrane region" description="Helical" evidence="7">
    <location>
        <begin position="296"/>
        <end position="314"/>
    </location>
</feature>
<evidence type="ECO:0000256" key="6">
    <source>
        <dbReference type="ARBA" id="ARBA00023136"/>
    </source>
</evidence>
<keyword evidence="5 7" id="KW-1133">Transmembrane helix</keyword>
<keyword evidence="4 7" id="KW-0812">Transmembrane</keyword>
<keyword evidence="6 7" id="KW-0472">Membrane</keyword>
<dbReference type="CDD" id="cd06173">
    <property type="entry name" value="MFS_MefA_like"/>
    <property type="match status" value="1"/>
</dbReference>
<evidence type="ECO:0000256" key="1">
    <source>
        <dbReference type="ARBA" id="ARBA00004651"/>
    </source>
</evidence>
<accession>A0A238Z9U7</accession>
<dbReference type="GO" id="GO:0005886">
    <property type="term" value="C:plasma membrane"/>
    <property type="evidence" value="ECO:0007669"/>
    <property type="project" value="UniProtKB-SubCell"/>
</dbReference>